<evidence type="ECO:0000256" key="9">
    <source>
        <dbReference type="ARBA" id="ARBA00023128"/>
    </source>
</evidence>
<sequence>KKVYIMEALDIKKIETEELPATSSVLYAGAHHLGNYCKQDFTTFIQKRYETKDPRATLEEGKKVTECALEFFRKLRKDCNKEFTDHWKCIDYNNHHFGLCRKTQAVYDDCVFKNFNLTSDQPIHLTGAE</sequence>
<proteinExistence type="evidence at transcript level"/>
<feature type="non-terminal residue" evidence="14">
    <location>
        <position position="1"/>
    </location>
</feature>
<evidence type="ECO:0000256" key="2">
    <source>
        <dbReference type="ARBA" id="ARBA00004173"/>
    </source>
</evidence>
<dbReference type="PANTHER" id="PTHR13344">
    <property type="entry name" value="NADH-UBIQUINONE OXIDOREDUCTASE"/>
    <property type="match status" value="1"/>
</dbReference>
<accession>T2MFN9</accession>
<evidence type="ECO:0000256" key="3">
    <source>
        <dbReference type="ARBA" id="ARBA00010705"/>
    </source>
</evidence>
<keyword evidence="5" id="KW-0813">Transport</keyword>
<name>T2MFN9_HYDVU</name>
<dbReference type="AlphaFoldDB" id="T2MFN9"/>
<keyword evidence="7" id="KW-0677">Repeat</keyword>
<dbReference type="PANTHER" id="PTHR13344:SF0">
    <property type="entry name" value="NADH DEHYDROGENASE [UBIQUINONE] 1 ALPHA SUBCOMPLEX SUBUNIT 8"/>
    <property type="match status" value="1"/>
</dbReference>
<dbReference type="GO" id="GO:0006120">
    <property type="term" value="P:mitochondrial electron transport, NADH to ubiquinone"/>
    <property type="evidence" value="ECO:0007669"/>
    <property type="project" value="InterPro"/>
</dbReference>
<comment type="similarity">
    <text evidence="3">Belongs to the complex I NDUFA8 subunit family.</text>
</comment>
<keyword evidence="9" id="KW-0496">Mitochondrion</keyword>
<evidence type="ECO:0000256" key="8">
    <source>
        <dbReference type="ARBA" id="ARBA00022982"/>
    </source>
</evidence>
<dbReference type="GO" id="GO:0005739">
    <property type="term" value="C:mitochondrion"/>
    <property type="evidence" value="ECO:0007669"/>
    <property type="project" value="UniProtKB-SubCell"/>
</dbReference>
<evidence type="ECO:0000259" key="13">
    <source>
        <dbReference type="Pfam" id="PF06747"/>
    </source>
</evidence>
<comment type="subcellular location">
    <subcellularLocation>
        <location evidence="2">Mitochondrion</location>
    </subcellularLocation>
</comment>
<dbReference type="OrthoDB" id="276296at2759"/>
<comment type="function">
    <text evidence="1">Accessory subunit of the mitochondrial membrane respiratory chain NADH dehydrogenase (Complex I), that is believed not to be involved in catalysis. Complex I functions in the transfer of electrons from NADH to the respiratory chain. The immediate electron acceptor for the enzyme is believed to be ubiquinone.</text>
</comment>
<evidence type="ECO:0000256" key="7">
    <source>
        <dbReference type="ARBA" id="ARBA00022737"/>
    </source>
</evidence>
<evidence type="ECO:0000256" key="10">
    <source>
        <dbReference type="ARBA" id="ARBA00023157"/>
    </source>
</evidence>
<reference evidence="14" key="1">
    <citation type="journal article" date="2013" name="Genome Biol. Evol.">
        <title>Punctuated emergences of genetic and phenotypic innovations in eumetazoan, bilaterian, euteleostome, and hominidae ancestors.</title>
        <authorList>
            <person name="Wenger Y."/>
            <person name="Galliot B."/>
        </authorList>
    </citation>
    <scope>NUCLEOTIDE SEQUENCE</scope>
    <source>
        <tissue evidence="14">Whole animals</tissue>
    </source>
</reference>
<dbReference type="Pfam" id="PF06747">
    <property type="entry name" value="CHCH"/>
    <property type="match status" value="1"/>
</dbReference>
<keyword evidence="10" id="KW-1015">Disulfide bond</keyword>
<evidence type="ECO:0000313" key="14">
    <source>
        <dbReference type="EMBL" id="CDG70772.1"/>
    </source>
</evidence>
<keyword evidence="14" id="KW-0830">Ubiquinone</keyword>
<dbReference type="InterPro" id="IPR010625">
    <property type="entry name" value="CHCH"/>
</dbReference>
<feature type="domain" description="CHCH" evidence="13">
    <location>
        <begin position="79"/>
        <end position="113"/>
    </location>
</feature>
<evidence type="ECO:0000256" key="4">
    <source>
        <dbReference type="ARBA" id="ARBA00016384"/>
    </source>
</evidence>
<dbReference type="InterPro" id="IPR016680">
    <property type="entry name" value="NDUFA8"/>
</dbReference>
<protein>
    <recommendedName>
        <fullName evidence="4">NADH dehydrogenase [ubiquinone] 1 alpha subcomplex subunit 8</fullName>
    </recommendedName>
    <alternativeName>
        <fullName evidence="11">Complex I-19kD</fullName>
    </alternativeName>
    <alternativeName>
        <fullName evidence="12">NADH-ubiquinone oxidoreductase 19 kDa subunit</fullName>
    </alternativeName>
</protein>
<dbReference type="PROSITE" id="PS51808">
    <property type="entry name" value="CHCH"/>
    <property type="match status" value="1"/>
</dbReference>
<keyword evidence="6" id="KW-0679">Respiratory chain</keyword>
<keyword evidence="8" id="KW-0249">Electron transport</keyword>
<evidence type="ECO:0000256" key="1">
    <source>
        <dbReference type="ARBA" id="ARBA00003195"/>
    </source>
</evidence>
<evidence type="ECO:0000256" key="11">
    <source>
        <dbReference type="ARBA" id="ARBA00030127"/>
    </source>
</evidence>
<evidence type="ECO:0000256" key="6">
    <source>
        <dbReference type="ARBA" id="ARBA00022660"/>
    </source>
</evidence>
<evidence type="ECO:0000256" key="12">
    <source>
        <dbReference type="ARBA" id="ARBA00030761"/>
    </source>
</evidence>
<organism evidence="14">
    <name type="scientific">Hydra vulgaris</name>
    <name type="common">Hydra</name>
    <name type="synonym">Hydra attenuata</name>
    <dbReference type="NCBI Taxonomy" id="6087"/>
    <lineage>
        <taxon>Eukaryota</taxon>
        <taxon>Metazoa</taxon>
        <taxon>Cnidaria</taxon>
        <taxon>Hydrozoa</taxon>
        <taxon>Hydroidolina</taxon>
        <taxon>Anthoathecata</taxon>
        <taxon>Aplanulata</taxon>
        <taxon>Hydridae</taxon>
        <taxon>Hydra</taxon>
    </lineage>
</organism>
<evidence type="ECO:0000256" key="5">
    <source>
        <dbReference type="ARBA" id="ARBA00022448"/>
    </source>
</evidence>
<gene>
    <name evidence="14" type="primary">NDUFA8</name>
</gene>
<dbReference type="EMBL" id="HAAD01004540">
    <property type="protein sequence ID" value="CDG70772.1"/>
    <property type="molecule type" value="mRNA"/>
</dbReference>